<dbReference type="KEGG" id="spii:G7077_02105"/>
<evidence type="ECO:0000256" key="1">
    <source>
        <dbReference type="SAM" id="Phobius"/>
    </source>
</evidence>
<protein>
    <submittedName>
        <fullName evidence="2">Flp family type IVb pilin</fullName>
    </submittedName>
</protein>
<dbReference type="AlphaFoldDB" id="A0A6G7YMB0"/>
<evidence type="ECO:0000313" key="3">
    <source>
        <dbReference type="Proteomes" id="UP000503222"/>
    </source>
</evidence>
<dbReference type="Pfam" id="PF04964">
    <property type="entry name" value="Flp_Fap"/>
    <property type="match status" value="1"/>
</dbReference>
<reference evidence="2 3" key="1">
    <citation type="submission" date="2020-03" db="EMBL/GenBank/DDBJ databases">
        <title>Sphingomonas sp. nov., isolated from fish.</title>
        <authorList>
            <person name="Hyun D.-W."/>
            <person name="Bae J.-W."/>
        </authorList>
    </citation>
    <scope>NUCLEOTIDE SEQUENCE [LARGE SCALE GENOMIC DNA]</scope>
    <source>
        <strain evidence="2 3">HDW15B</strain>
    </source>
</reference>
<keyword evidence="1" id="KW-0472">Membrane</keyword>
<keyword evidence="1" id="KW-0812">Transmembrane</keyword>
<dbReference type="EMBL" id="CP049869">
    <property type="protein sequence ID" value="QIK77885.1"/>
    <property type="molecule type" value="Genomic_DNA"/>
</dbReference>
<evidence type="ECO:0000313" key="2">
    <source>
        <dbReference type="EMBL" id="QIK77885.1"/>
    </source>
</evidence>
<name>A0A6G7YMB0_9SPHN</name>
<proteinExistence type="predicted"/>
<organism evidence="2 3">
    <name type="scientific">Sphingomonas piscis</name>
    <dbReference type="NCBI Taxonomy" id="2714943"/>
    <lineage>
        <taxon>Bacteria</taxon>
        <taxon>Pseudomonadati</taxon>
        <taxon>Pseudomonadota</taxon>
        <taxon>Alphaproteobacteria</taxon>
        <taxon>Sphingomonadales</taxon>
        <taxon>Sphingomonadaceae</taxon>
        <taxon>Sphingomonas</taxon>
    </lineage>
</organism>
<sequence length="52" mass="5440">MMKLLELTKNEEGATAIEYALIATLIAVAAIAAMGSLGNKLDTTYNNVAAKL</sequence>
<dbReference type="Proteomes" id="UP000503222">
    <property type="component" value="Chromosome"/>
</dbReference>
<accession>A0A6G7YMB0</accession>
<keyword evidence="1" id="KW-1133">Transmembrane helix</keyword>
<gene>
    <name evidence="2" type="ORF">G7077_02105</name>
</gene>
<keyword evidence="3" id="KW-1185">Reference proteome</keyword>
<feature type="transmembrane region" description="Helical" evidence="1">
    <location>
        <begin position="20"/>
        <end position="37"/>
    </location>
</feature>
<dbReference type="InterPro" id="IPR007047">
    <property type="entry name" value="Flp_Fap"/>
</dbReference>